<gene>
    <name evidence="1" type="ORF">FSB76_18450</name>
</gene>
<dbReference type="EMBL" id="CP042437">
    <property type="protein sequence ID" value="QEC77822.1"/>
    <property type="molecule type" value="Genomic_DNA"/>
</dbReference>
<dbReference type="Proteomes" id="UP000321362">
    <property type="component" value="Chromosome"/>
</dbReference>
<evidence type="ECO:0000313" key="2">
    <source>
        <dbReference type="Proteomes" id="UP000321362"/>
    </source>
</evidence>
<proteinExistence type="predicted"/>
<accession>A0A5B8W4E6</accession>
<organism evidence="1 2">
    <name type="scientific">Mucilaginibacter ginsenosidivorax</name>
    <dbReference type="NCBI Taxonomy" id="862126"/>
    <lineage>
        <taxon>Bacteria</taxon>
        <taxon>Pseudomonadati</taxon>
        <taxon>Bacteroidota</taxon>
        <taxon>Sphingobacteriia</taxon>
        <taxon>Sphingobacteriales</taxon>
        <taxon>Sphingobacteriaceae</taxon>
        <taxon>Mucilaginibacter</taxon>
    </lineage>
</organism>
<keyword evidence="2" id="KW-1185">Reference proteome</keyword>
<name>A0A5B8W4E6_9SPHI</name>
<dbReference type="KEGG" id="mgk:FSB76_18450"/>
<protein>
    <submittedName>
        <fullName evidence="1">DUF4595 domain-containing protein</fullName>
    </submittedName>
</protein>
<evidence type="ECO:0000313" key="1">
    <source>
        <dbReference type="EMBL" id="QEC77822.1"/>
    </source>
</evidence>
<reference evidence="1 2" key="1">
    <citation type="journal article" date="2013" name="J. Microbiol.">
        <title>Mucilaginibacter ginsenosidivorax sp. nov., with ginsenoside converting activity isolated from sediment.</title>
        <authorList>
            <person name="Kim J.K."/>
            <person name="Choi T.E."/>
            <person name="Liu Q.M."/>
            <person name="Park H.Y."/>
            <person name="Yi T.H."/>
            <person name="Yoon M.H."/>
            <person name="Kim S.C."/>
            <person name="Im W.T."/>
        </authorList>
    </citation>
    <scope>NUCLEOTIDE SEQUENCE [LARGE SCALE GENOMIC DNA]</scope>
    <source>
        <strain evidence="1 2">KHI28</strain>
    </source>
</reference>
<dbReference type="AlphaFoldDB" id="A0A5B8W4E6"/>
<sequence>MCVVRPYGRGYTFACSGRRNPVVAWYVSTPYFFAEQTTIYDNMKQIFKPVTLLWVLLISIVTQTKAQDLPPMAPLNREYLVSQIDGDGYTMKYQYDSKYRLTSFTIFNKYNLNDVKRFTLQYLPNKIVMTSRGTEYGDSPQTFKTDLNGHVKEITSAAWSSKEYFFDYIWKFTYSNAGYLERINMYSRGDKSLQYIYQVMYDSGNISDLKTAFNAGQPDNKGIDFAMTYYDKESVLNMNFILQMLYTQKNLYGDYLADRMFLGIPGELFGVQNNRLIASITYKNMFSPYNDSKGYHESWNKTYNIKYDFDDKGLIRSVIIDDHVYKITFKTGKG</sequence>